<dbReference type="AlphaFoldDB" id="A0A670IUK7"/>
<dbReference type="InterPro" id="IPR042031">
    <property type="entry name" value="SKA1_MBD_sf"/>
</dbReference>
<evidence type="ECO:0000256" key="3">
    <source>
        <dbReference type="ARBA" id="ARBA00047182"/>
    </source>
</evidence>
<keyword evidence="7" id="KW-1185">Reference proteome</keyword>
<evidence type="ECO:0000313" key="6">
    <source>
        <dbReference type="Ensembl" id="ENSPMRP00000015194.1"/>
    </source>
</evidence>
<dbReference type="GO" id="GO:0031110">
    <property type="term" value="P:regulation of microtubule polymerization or depolymerization"/>
    <property type="evidence" value="ECO:0007669"/>
    <property type="project" value="TreeGrafter"/>
</dbReference>
<accession>A0A670IUK7</accession>
<dbReference type="OMA" id="PTGMRED"/>
<reference evidence="6 7" key="1">
    <citation type="journal article" date="2019" name="Proc. Natl. Acad. Sci. U.S.A.">
        <title>Regulatory changes in pterin and carotenoid genes underlie balanced color polymorphisms in the wall lizard.</title>
        <authorList>
            <person name="Andrade P."/>
            <person name="Pinho C."/>
            <person name="Perez I de Lanuza G."/>
            <person name="Afonso S."/>
            <person name="Brejcha J."/>
            <person name="Rubin C.J."/>
            <person name="Wallerman O."/>
            <person name="Pereira P."/>
            <person name="Sabatino S.J."/>
            <person name="Bellati A."/>
            <person name="Pellitteri-Rosa D."/>
            <person name="Bosakova Z."/>
            <person name="Bunikis I."/>
            <person name="Carretero M.A."/>
            <person name="Feiner N."/>
            <person name="Marsik P."/>
            <person name="Pauperio F."/>
            <person name="Salvi D."/>
            <person name="Soler L."/>
            <person name="While G.M."/>
            <person name="Uller T."/>
            <person name="Font E."/>
            <person name="Andersson L."/>
            <person name="Carneiro M."/>
        </authorList>
    </citation>
    <scope>NUCLEOTIDE SEQUENCE</scope>
</reference>
<evidence type="ECO:0000256" key="4">
    <source>
        <dbReference type="ARBA" id="ARBA00047202"/>
    </source>
</evidence>
<name>A0A670IUK7_PODMU</name>
<dbReference type="CTD" id="220134"/>
<dbReference type="FunFam" id="1.10.10.1890:FF:000002">
    <property type="entry name" value="Spindle and kinetochore-associated protein 1"/>
    <property type="match status" value="1"/>
</dbReference>
<dbReference type="Gene3D" id="1.10.10.1890">
    <property type="entry name" value="Ska1 microtubule binding domain-like"/>
    <property type="match status" value="1"/>
</dbReference>
<dbReference type="KEGG" id="pmua:114606633"/>
<sequence length="269" mass="31124">MEGKEEALLELSDEKYNLTSDFNDLCSHMNTKISNIKKSLQLRKIDQEPSLKTVLSKIIHEVSLLNNILNKLETEVNHQENQQSQLKELQETTERYYNETQHLEENMPIHLPRGIPSSTQGITVKDEAQCKDAEVAGGKKPAKEPRCIKQAALLTEEEFESIPAYMRGRLTYNQVNAVLQEINKAVVSKYKIMHQSPKTMSGAVRNLFFRFKEEETKNTKGQFFIVEADVEEFTQLKADKRFHSILTILRHCQRLREIRGSRLVRYAIC</sequence>
<dbReference type="GO" id="GO:0000940">
    <property type="term" value="C:outer kinetochore"/>
    <property type="evidence" value="ECO:0007669"/>
    <property type="project" value="TreeGrafter"/>
</dbReference>
<proteinExistence type="inferred from homology"/>
<dbReference type="RefSeq" id="XP_028604902.1">
    <property type="nucleotide sequence ID" value="XM_028749069.1"/>
</dbReference>
<dbReference type="Proteomes" id="UP000472272">
    <property type="component" value="Chromosome 11"/>
</dbReference>
<protein>
    <recommendedName>
        <fullName evidence="3">SKA complex subunit 1</fullName>
    </recommendedName>
    <alternativeName>
        <fullName evidence="4">Spindle and kinetochore-associated protein 1</fullName>
    </alternativeName>
</protein>
<dbReference type="GO" id="GO:0072686">
    <property type="term" value="C:mitotic spindle"/>
    <property type="evidence" value="ECO:0007669"/>
    <property type="project" value="TreeGrafter"/>
</dbReference>
<dbReference type="Pfam" id="PF07160">
    <property type="entry name" value="SKA1"/>
    <property type="match status" value="1"/>
</dbReference>
<evidence type="ECO:0000256" key="1">
    <source>
        <dbReference type="ARBA" id="ARBA00006836"/>
    </source>
</evidence>
<dbReference type="GO" id="GO:0005876">
    <property type="term" value="C:spindle microtubule"/>
    <property type="evidence" value="ECO:0007669"/>
    <property type="project" value="TreeGrafter"/>
</dbReference>
<dbReference type="OrthoDB" id="5962at2759"/>
<reference evidence="6" key="3">
    <citation type="submission" date="2025-09" db="UniProtKB">
        <authorList>
            <consortium name="Ensembl"/>
        </authorList>
    </citation>
    <scope>IDENTIFICATION</scope>
</reference>
<organism evidence="6 7">
    <name type="scientific">Podarcis muralis</name>
    <name type="common">Wall lizard</name>
    <name type="synonym">Lacerta muralis</name>
    <dbReference type="NCBI Taxonomy" id="64176"/>
    <lineage>
        <taxon>Eukaryota</taxon>
        <taxon>Metazoa</taxon>
        <taxon>Chordata</taxon>
        <taxon>Craniata</taxon>
        <taxon>Vertebrata</taxon>
        <taxon>Euteleostomi</taxon>
        <taxon>Lepidosauria</taxon>
        <taxon>Squamata</taxon>
        <taxon>Bifurcata</taxon>
        <taxon>Unidentata</taxon>
        <taxon>Episquamata</taxon>
        <taxon>Laterata</taxon>
        <taxon>Lacertibaenia</taxon>
        <taxon>Lacertidae</taxon>
        <taxon>Podarcis</taxon>
    </lineage>
</organism>
<keyword evidence="2 5" id="KW-0175">Coiled coil</keyword>
<dbReference type="Ensembl" id="ENSPMRT00000016234.1">
    <property type="protein sequence ID" value="ENSPMRP00000015194.1"/>
    <property type="gene ID" value="ENSPMRG00000010136.1"/>
</dbReference>
<dbReference type="GeneTree" id="ENSGT00940000166139"/>
<dbReference type="GO" id="GO:0000278">
    <property type="term" value="P:mitotic cell cycle"/>
    <property type="evidence" value="ECO:0007669"/>
    <property type="project" value="TreeGrafter"/>
</dbReference>
<dbReference type="GO" id="GO:0008017">
    <property type="term" value="F:microtubule binding"/>
    <property type="evidence" value="ECO:0007669"/>
    <property type="project" value="InterPro"/>
</dbReference>
<dbReference type="Gene3D" id="6.10.250.1370">
    <property type="match status" value="1"/>
</dbReference>
<dbReference type="GO" id="GO:0007059">
    <property type="term" value="P:chromosome segregation"/>
    <property type="evidence" value="ECO:0007669"/>
    <property type="project" value="InterPro"/>
</dbReference>
<dbReference type="PANTHER" id="PTHR28573:SF1">
    <property type="entry name" value="SPINDLE AND KINETOCHORE-ASSOCIATED PROTEIN 1"/>
    <property type="match status" value="1"/>
</dbReference>
<comment type="similarity">
    <text evidence="1">Belongs to the SKA1 family.</text>
</comment>
<evidence type="ECO:0000256" key="5">
    <source>
        <dbReference type="SAM" id="Coils"/>
    </source>
</evidence>
<gene>
    <name evidence="6" type="primary">SKA1</name>
</gene>
<dbReference type="PANTHER" id="PTHR28573">
    <property type="entry name" value="SPINDLE AND KINETOCHORE-ASSOCIATED PROTEIN 1"/>
    <property type="match status" value="1"/>
</dbReference>
<reference evidence="6" key="2">
    <citation type="submission" date="2025-08" db="UniProtKB">
        <authorList>
            <consortium name="Ensembl"/>
        </authorList>
    </citation>
    <scope>IDENTIFICATION</scope>
</reference>
<evidence type="ECO:0000313" key="7">
    <source>
        <dbReference type="Proteomes" id="UP000472272"/>
    </source>
</evidence>
<evidence type="ECO:0000256" key="2">
    <source>
        <dbReference type="ARBA" id="ARBA00023054"/>
    </source>
</evidence>
<dbReference type="GeneID" id="114606633"/>
<dbReference type="GO" id="GO:0051301">
    <property type="term" value="P:cell division"/>
    <property type="evidence" value="ECO:0007669"/>
    <property type="project" value="InterPro"/>
</dbReference>
<feature type="coiled-coil region" evidence="5">
    <location>
        <begin position="55"/>
        <end position="106"/>
    </location>
</feature>
<dbReference type="InterPro" id="IPR009829">
    <property type="entry name" value="SKA1"/>
</dbReference>